<dbReference type="PROSITE" id="PS01359">
    <property type="entry name" value="ZF_PHD_1"/>
    <property type="match status" value="1"/>
</dbReference>
<dbReference type="InterPro" id="IPR001965">
    <property type="entry name" value="Znf_PHD"/>
</dbReference>
<dbReference type="GO" id="GO:0008270">
    <property type="term" value="F:zinc ion binding"/>
    <property type="evidence" value="ECO:0007669"/>
    <property type="project" value="UniProtKB-KW"/>
</dbReference>
<evidence type="ECO:0000313" key="7">
    <source>
        <dbReference type="EMBL" id="KAK0065489.1"/>
    </source>
</evidence>
<dbReference type="InterPro" id="IPR013083">
    <property type="entry name" value="Znf_RING/FYVE/PHD"/>
</dbReference>
<protein>
    <submittedName>
        <fullName evidence="7">Polycomb protein Pcl</fullName>
    </submittedName>
</protein>
<dbReference type="SMART" id="SM00333">
    <property type="entry name" value="TUDOR"/>
    <property type="match status" value="1"/>
</dbReference>
<proteinExistence type="predicted"/>
<gene>
    <name evidence="7" type="ORF">Bpfe_004922</name>
</gene>
<sequence>MKPQKHDDQKMHLNLKLKDKKKDKILARWTDGLFYFVKVNRVSPVSGKCMVEFEDQSTADVDFKDLLEEKQEGLTQCHFCFKEDSKPKDQLVRCSNCERDYHQSCHVPPITDEEMVGKFVCRICVFASCAQAGGAKSSGHLAEKYAIMKQHFPYDIEYLTWNAGHTSNMEHCFCYCGGPGIWYNKMLQCCRCRQWFHEACIQSLKEELLIGDRFYFFACAHCNFGIEFLQRMELDWMTITHVTVFHLVMTMGTRYVDLDTDIVPFVMDKHQTFGFKRLINGMHGSQDAIRRILLKILQKNSSIFCCGAEVKKRCTYFGVRERTPPPVPPFSIPVIEHMITSESLKETSLKSTTFNPSQFNSSVPYVLRGAKKDVPPSLSARFKESKLAKIARVKSEHNYCTPVKCQEEIPIKRGRKSPTPTHIMADIDANNNSPAKNSPEKSDSIPEEICNDVPSDNSSVKSEQKASGDKDKGILAAKSSCRVLTYPEEQPKKSFWSLDTAIPEPSSFTGANHPFLTSFEQDNIRQKRKHFEEELLRLSSVIYKDDSRGRDIKKDIPLVSPHPDMNIKGFKGELAELINSFKPSKKSRTLSNECNSLPEKLSVRTSPSHLETSPRIPRASSLSTKTSKLLSLSPHINSQKLSFKNGFNHRKQESSSTLKSSELLDKVAEKRLKALSRCLKNLSPTCGFRFPVLEEKHPPFANSTSLTVTSVPDSSPIKTSSSPKCNKSSLGHLKDARGKKRKMCLSDNLKDEMMDSVRRSNRSRHAVKRLEASIGSKSYDYCERLQSTSSGRANADHYEVISLRIRPDNNIVEYLVDWTQQ</sequence>
<dbReference type="InterPro" id="IPR019787">
    <property type="entry name" value="Znf_PHD-finger"/>
</dbReference>
<keyword evidence="3" id="KW-0862">Zinc</keyword>
<organism evidence="7 8">
    <name type="scientific">Biomphalaria pfeifferi</name>
    <name type="common">Bloodfluke planorb</name>
    <name type="synonym">Freshwater snail</name>
    <dbReference type="NCBI Taxonomy" id="112525"/>
    <lineage>
        <taxon>Eukaryota</taxon>
        <taxon>Metazoa</taxon>
        <taxon>Spiralia</taxon>
        <taxon>Lophotrochozoa</taxon>
        <taxon>Mollusca</taxon>
        <taxon>Gastropoda</taxon>
        <taxon>Heterobranchia</taxon>
        <taxon>Euthyneura</taxon>
        <taxon>Panpulmonata</taxon>
        <taxon>Hygrophila</taxon>
        <taxon>Lymnaeoidea</taxon>
        <taxon>Planorbidae</taxon>
        <taxon>Biomphalaria</taxon>
    </lineage>
</organism>
<evidence type="ECO:0000256" key="5">
    <source>
        <dbReference type="SAM" id="MobiDB-lite"/>
    </source>
</evidence>
<evidence type="ECO:0000259" key="6">
    <source>
        <dbReference type="PROSITE" id="PS50016"/>
    </source>
</evidence>
<reference evidence="7" key="2">
    <citation type="submission" date="2023-04" db="EMBL/GenBank/DDBJ databases">
        <authorList>
            <person name="Bu L."/>
            <person name="Lu L."/>
            <person name="Laidemitt M.R."/>
            <person name="Zhang S.M."/>
            <person name="Mutuku M."/>
            <person name="Mkoji G."/>
            <person name="Steinauer M."/>
            <person name="Loker E.S."/>
        </authorList>
    </citation>
    <scope>NUCLEOTIDE SEQUENCE</scope>
    <source>
        <strain evidence="7">KasaAsao</strain>
        <tissue evidence="7">Whole Snail</tissue>
    </source>
</reference>
<feature type="domain" description="PHD-type" evidence="6">
    <location>
        <begin position="74"/>
        <end position="127"/>
    </location>
</feature>
<feature type="region of interest" description="Disordered" evidence="5">
    <location>
        <begin position="699"/>
        <end position="732"/>
    </location>
</feature>
<feature type="region of interest" description="Disordered" evidence="5">
    <location>
        <begin position="426"/>
        <end position="472"/>
    </location>
</feature>
<dbReference type="Pfam" id="PF00628">
    <property type="entry name" value="PHD"/>
    <property type="match status" value="1"/>
</dbReference>
<dbReference type="Gene3D" id="2.30.30.140">
    <property type="match status" value="1"/>
</dbReference>
<dbReference type="SMART" id="SM00249">
    <property type="entry name" value="PHD"/>
    <property type="match status" value="2"/>
</dbReference>
<evidence type="ECO:0000256" key="3">
    <source>
        <dbReference type="ARBA" id="ARBA00022833"/>
    </source>
</evidence>
<keyword evidence="8" id="KW-1185">Reference proteome</keyword>
<dbReference type="CDD" id="cd20385">
    <property type="entry name" value="Tudor_PCL"/>
    <property type="match status" value="1"/>
</dbReference>
<dbReference type="Gene3D" id="3.30.40.10">
    <property type="entry name" value="Zinc/RING finger domain, C3HC4 (zinc finger)"/>
    <property type="match status" value="1"/>
</dbReference>
<accession>A0AAD8C2X2</accession>
<comment type="caution">
    <text evidence="7">The sequence shown here is derived from an EMBL/GenBank/DDBJ whole genome shotgun (WGS) entry which is preliminary data.</text>
</comment>
<dbReference type="Proteomes" id="UP001233172">
    <property type="component" value="Unassembled WGS sequence"/>
</dbReference>
<dbReference type="Gene3D" id="3.90.980.20">
    <property type="match status" value="1"/>
</dbReference>
<feature type="region of interest" description="Disordered" evidence="5">
    <location>
        <begin position="602"/>
        <end position="624"/>
    </location>
</feature>
<name>A0AAD8C2X2_BIOPF</name>
<dbReference type="AlphaFoldDB" id="A0AAD8C2X2"/>
<evidence type="ECO:0000256" key="2">
    <source>
        <dbReference type="ARBA" id="ARBA00022771"/>
    </source>
</evidence>
<feature type="compositionally biased region" description="Polar residues" evidence="5">
    <location>
        <begin position="701"/>
        <end position="729"/>
    </location>
</feature>
<dbReference type="InterPro" id="IPR002999">
    <property type="entry name" value="Tudor"/>
</dbReference>
<reference evidence="7" key="1">
    <citation type="journal article" date="2023" name="PLoS Negl. Trop. Dis.">
        <title>A genome sequence for Biomphalaria pfeifferi, the major vector snail for the human-infecting parasite Schistosoma mansoni.</title>
        <authorList>
            <person name="Bu L."/>
            <person name="Lu L."/>
            <person name="Laidemitt M.R."/>
            <person name="Zhang S.M."/>
            <person name="Mutuku M."/>
            <person name="Mkoji G."/>
            <person name="Steinauer M."/>
            <person name="Loker E.S."/>
        </authorList>
    </citation>
    <scope>NUCLEOTIDE SEQUENCE</scope>
    <source>
        <strain evidence="7">KasaAsao</strain>
    </source>
</reference>
<dbReference type="EMBL" id="JASAOG010000013">
    <property type="protein sequence ID" value="KAK0065489.1"/>
    <property type="molecule type" value="Genomic_DNA"/>
</dbReference>
<dbReference type="SUPFAM" id="SSF63748">
    <property type="entry name" value="Tudor/PWWP/MBT"/>
    <property type="match status" value="1"/>
</dbReference>
<keyword evidence="1" id="KW-0479">Metal-binding</keyword>
<keyword evidence="2 4" id="KW-0863">Zinc-finger</keyword>
<dbReference type="SUPFAM" id="SSF57903">
    <property type="entry name" value="FYVE/PHD zinc finger"/>
    <property type="match status" value="2"/>
</dbReference>
<feature type="compositionally biased region" description="Basic and acidic residues" evidence="5">
    <location>
        <begin position="462"/>
        <end position="472"/>
    </location>
</feature>
<dbReference type="PROSITE" id="PS50016">
    <property type="entry name" value="ZF_PHD_2"/>
    <property type="match status" value="1"/>
</dbReference>
<evidence type="ECO:0000256" key="1">
    <source>
        <dbReference type="ARBA" id="ARBA00022723"/>
    </source>
</evidence>
<dbReference type="InterPro" id="IPR011011">
    <property type="entry name" value="Znf_FYVE_PHD"/>
</dbReference>
<evidence type="ECO:0000256" key="4">
    <source>
        <dbReference type="PROSITE-ProRule" id="PRU00146"/>
    </source>
</evidence>
<dbReference type="InterPro" id="IPR019786">
    <property type="entry name" value="Zinc_finger_PHD-type_CS"/>
</dbReference>
<evidence type="ECO:0000313" key="8">
    <source>
        <dbReference type="Proteomes" id="UP001233172"/>
    </source>
</evidence>